<evidence type="ECO:0000256" key="1">
    <source>
        <dbReference type="ARBA" id="ARBA00000971"/>
    </source>
</evidence>
<protein>
    <recommendedName>
        <fullName evidence="4 10">Trigger factor</fullName>
        <shortName evidence="10">TF</shortName>
        <ecNumber evidence="3 10">5.2.1.8</ecNumber>
    </recommendedName>
    <alternativeName>
        <fullName evidence="9 10">PPIase</fullName>
    </alternativeName>
</protein>
<dbReference type="OrthoDB" id="9767721at2"/>
<dbReference type="InterPro" id="IPR046357">
    <property type="entry name" value="PPIase_dom_sf"/>
</dbReference>
<dbReference type="InterPro" id="IPR037041">
    <property type="entry name" value="Trigger_fac_C_sf"/>
</dbReference>
<dbReference type="GO" id="GO:0043335">
    <property type="term" value="P:protein unfolding"/>
    <property type="evidence" value="ECO:0007669"/>
    <property type="project" value="TreeGrafter"/>
</dbReference>
<evidence type="ECO:0000256" key="5">
    <source>
        <dbReference type="ARBA" id="ARBA00022490"/>
    </source>
</evidence>
<evidence type="ECO:0000256" key="6">
    <source>
        <dbReference type="ARBA" id="ARBA00023110"/>
    </source>
</evidence>
<evidence type="ECO:0000256" key="8">
    <source>
        <dbReference type="ARBA" id="ARBA00023235"/>
    </source>
</evidence>
<dbReference type="SUPFAM" id="SSF102735">
    <property type="entry name" value="Trigger factor ribosome-binding domain"/>
    <property type="match status" value="1"/>
</dbReference>
<dbReference type="Gene3D" id="1.10.3120.10">
    <property type="entry name" value="Trigger factor, C-terminal domain"/>
    <property type="match status" value="1"/>
</dbReference>
<dbReference type="EMBL" id="FRDI01000004">
    <property type="protein sequence ID" value="SHN59715.1"/>
    <property type="molecule type" value="Genomic_DNA"/>
</dbReference>
<dbReference type="GO" id="GO:0043022">
    <property type="term" value="F:ribosome binding"/>
    <property type="evidence" value="ECO:0007669"/>
    <property type="project" value="TreeGrafter"/>
</dbReference>
<evidence type="ECO:0000313" key="13">
    <source>
        <dbReference type="EMBL" id="SHN59715.1"/>
    </source>
</evidence>
<dbReference type="GO" id="GO:0015031">
    <property type="term" value="P:protein transport"/>
    <property type="evidence" value="ECO:0007669"/>
    <property type="project" value="UniProtKB-UniRule"/>
</dbReference>
<feature type="domain" description="Trigger factor ribosome-binding bacterial" evidence="11">
    <location>
        <begin position="1"/>
        <end position="143"/>
    </location>
</feature>
<organism evidence="13 14">
    <name type="scientific">Desulfovibrio litoralis DSM 11393</name>
    <dbReference type="NCBI Taxonomy" id="1121455"/>
    <lineage>
        <taxon>Bacteria</taxon>
        <taxon>Pseudomonadati</taxon>
        <taxon>Thermodesulfobacteriota</taxon>
        <taxon>Desulfovibrionia</taxon>
        <taxon>Desulfovibrionales</taxon>
        <taxon>Desulfovibrionaceae</taxon>
        <taxon>Desulfovibrio</taxon>
    </lineage>
</organism>
<evidence type="ECO:0000256" key="4">
    <source>
        <dbReference type="ARBA" id="ARBA00016902"/>
    </source>
</evidence>
<dbReference type="HAMAP" id="MF_00303">
    <property type="entry name" value="Trigger_factor_Tig"/>
    <property type="match status" value="1"/>
</dbReference>
<keyword evidence="10" id="KW-0131">Cell cycle</keyword>
<keyword evidence="10" id="KW-0132">Cell division</keyword>
<dbReference type="PANTHER" id="PTHR30560">
    <property type="entry name" value="TRIGGER FACTOR CHAPERONE AND PEPTIDYL-PROLYL CIS/TRANS ISOMERASE"/>
    <property type="match status" value="1"/>
</dbReference>
<accession>A0A1M7SML0</accession>
<proteinExistence type="inferred from homology"/>
<reference evidence="13 14" key="1">
    <citation type="submission" date="2016-12" db="EMBL/GenBank/DDBJ databases">
        <authorList>
            <person name="Song W.-J."/>
            <person name="Kurnit D.M."/>
        </authorList>
    </citation>
    <scope>NUCLEOTIDE SEQUENCE [LARGE SCALE GENOMIC DNA]</scope>
    <source>
        <strain evidence="13 14">DSM 11393</strain>
    </source>
</reference>
<dbReference type="GO" id="GO:0003755">
    <property type="term" value="F:peptidyl-prolyl cis-trans isomerase activity"/>
    <property type="evidence" value="ECO:0007669"/>
    <property type="project" value="UniProtKB-UniRule"/>
</dbReference>
<dbReference type="Proteomes" id="UP000186469">
    <property type="component" value="Unassembled WGS sequence"/>
</dbReference>
<dbReference type="GO" id="GO:0051083">
    <property type="term" value="P:'de novo' cotranslational protein folding"/>
    <property type="evidence" value="ECO:0007669"/>
    <property type="project" value="TreeGrafter"/>
</dbReference>
<keyword evidence="6 10" id="KW-0697">Rotamase</keyword>
<dbReference type="AlphaFoldDB" id="A0A1M7SML0"/>
<comment type="function">
    <text evidence="10">Involved in protein export. Acts as a chaperone by maintaining the newly synthesized protein in an open conformation. Functions as a peptidyl-prolyl cis-trans isomerase.</text>
</comment>
<feature type="domain" description="Trigger factor C-terminal" evidence="12">
    <location>
        <begin position="266"/>
        <end position="420"/>
    </location>
</feature>
<dbReference type="InterPro" id="IPR008880">
    <property type="entry name" value="Trigger_fac_C"/>
</dbReference>
<dbReference type="STRING" id="1121455.SAMN02745728_01044"/>
<evidence type="ECO:0000256" key="3">
    <source>
        <dbReference type="ARBA" id="ARBA00013194"/>
    </source>
</evidence>
<keyword evidence="5 10" id="KW-0963">Cytoplasm</keyword>
<dbReference type="NCBIfam" id="TIGR00115">
    <property type="entry name" value="tig"/>
    <property type="match status" value="1"/>
</dbReference>
<evidence type="ECO:0000259" key="11">
    <source>
        <dbReference type="Pfam" id="PF05697"/>
    </source>
</evidence>
<dbReference type="GO" id="GO:0005737">
    <property type="term" value="C:cytoplasm"/>
    <property type="evidence" value="ECO:0007669"/>
    <property type="project" value="UniProtKB-SubCell"/>
</dbReference>
<evidence type="ECO:0000259" key="12">
    <source>
        <dbReference type="Pfam" id="PF05698"/>
    </source>
</evidence>
<dbReference type="GO" id="GO:0051301">
    <property type="term" value="P:cell division"/>
    <property type="evidence" value="ECO:0007669"/>
    <property type="project" value="UniProtKB-KW"/>
</dbReference>
<comment type="similarity">
    <text evidence="2 10">Belongs to the FKBP-type PPIase family. Tig subfamily.</text>
</comment>
<dbReference type="Pfam" id="PF05698">
    <property type="entry name" value="Trigger_C"/>
    <property type="match status" value="1"/>
</dbReference>
<keyword evidence="8 10" id="KW-0413">Isomerase</keyword>
<evidence type="ECO:0000256" key="2">
    <source>
        <dbReference type="ARBA" id="ARBA00005464"/>
    </source>
</evidence>
<evidence type="ECO:0000313" key="14">
    <source>
        <dbReference type="Proteomes" id="UP000186469"/>
    </source>
</evidence>
<keyword evidence="14" id="KW-1185">Reference proteome</keyword>
<dbReference type="InterPro" id="IPR027304">
    <property type="entry name" value="Trigger_fact/SurA_dom_sf"/>
</dbReference>
<evidence type="ECO:0000256" key="9">
    <source>
        <dbReference type="ARBA" id="ARBA00029986"/>
    </source>
</evidence>
<comment type="domain">
    <text evidence="10">Consists of 3 domains; the N-terminus binds the ribosome, the middle domain has PPIase activity, while the C-terminus has intrinsic chaperone activity on its own.</text>
</comment>
<comment type="subcellular location">
    <subcellularLocation>
        <location evidence="10">Cytoplasm</location>
    </subcellularLocation>
    <text evidence="10">About half TF is bound to the ribosome near the polypeptide exit tunnel while the other half is free in the cytoplasm.</text>
</comment>
<name>A0A1M7SML0_9BACT</name>
<dbReference type="RefSeq" id="WP_072696736.1">
    <property type="nucleotide sequence ID" value="NZ_FRDI01000004.1"/>
</dbReference>
<dbReference type="Gene3D" id="3.10.50.40">
    <property type="match status" value="1"/>
</dbReference>
<dbReference type="GO" id="GO:0044183">
    <property type="term" value="F:protein folding chaperone"/>
    <property type="evidence" value="ECO:0007669"/>
    <property type="project" value="TreeGrafter"/>
</dbReference>
<gene>
    <name evidence="10" type="primary">tig</name>
    <name evidence="13" type="ORF">SAMN02745728_01044</name>
</gene>
<comment type="catalytic activity">
    <reaction evidence="1 10">
        <text>[protein]-peptidylproline (omega=180) = [protein]-peptidylproline (omega=0)</text>
        <dbReference type="Rhea" id="RHEA:16237"/>
        <dbReference type="Rhea" id="RHEA-COMP:10747"/>
        <dbReference type="Rhea" id="RHEA-COMP:10748"/>
        <dbReference type="ChEBI" id="CHEBI:83833"/>
        <dbReference type="ChEBI" id="CHEBI:83834"/>
        <dbReference type="EC" id="5.2.1.8"/>
    </reaction>
</comment>
<dbReference type="InterPro" id="IPR005215">
    <property type="entry name" value="Trig_fac"/>
</dbReference>
<keyword evidence="7 10" id="KW-0143">Chaperone</keyword>
<dbReference type="Gene3D" id="3.30.70.1050">
    <property type="entry name" value="Trigger factor ribosome-binding domain"/>
    <property type="match status" value="1"/>
</dbReference>
<dbReference type="Pfam" id="PF05697">
    <property type="entry name" value="Trigger_N"/>
    <property type="match status" value="1"/>
</dbReference>
<dbReference type="EC" id="5.2.1.8" evidence="3 10"/>
<evidence type="ECO:0000256" key="10">
    <source>
        <dbReference type="HAMAP-Rule" id="MF_00303"/>
    </source>
</evidence>
<sequence length="440" mass="51255">MQYTIEEITSLERKILVQLNKDDVNKALDEVISEFAKNIEVKGFKKGKAPHDRIETEYSEKIQKEATDKAVDDAVQKIFQETKINPLSQVRFDYQEGEQTLIRNNSFKFTFYFEILPNVPLPELDKLTIKVFEPNITPKDVYNVTRRFCKGKIQLTEIKELRTPQASEICIIDFESLYQNKPVPGMQGKNYYLKLEEGNNTELNKITFQLKNGEEKISQIVVPQDYSYPLVRGKEVSLKVKLKQIYKETLPEMTEELAISLGFKNLKDFERTVLSQAMNIHAQKVKLEGQQKLLNELIEPLKIELPISLLAFYKSEYLQEVKERLKICGHNSNEISVILKDLSQFAEEEAIKNTKIHIFLLSLAIRENLSISEDELNKHINQLAIKNKQSPDELYKFMQENNIIQKIEDRLLTDKAMELLYNKTKKIMIDKDGKDIRVDK</sequence>
<dbReference type="InterPro" id="IPR008881">
    <property type="entry name" value="Trigger_fac_ribosome-bd_bac"/>
</dbReference>
<dbReference type="SUPFAM" id="SSF109998">
    <property type="entry name" value="Triger factor/SurA peptide-binding domain-like"/>
    <property type="match status" value="1"/>
</dbReference>
<dbReference type="InterPro" id="IPR036611">
    <property type="entry name" value="Trigger_fac_ribosome-bd_sf"/>
</dbReference>
<dbReference type="PANTHER" id="PTHR30560:SF3">
    <property type="entry name" value="TRIGGER FACTOR-LIKE PROTEIN TIG, CHLOROPLASTIC"/>
    <property type="match status" value="1"/>
</dbReference>
<dbReference type="PIRSF" id="PIRSF003095">
    <property type="entry name" value="Trigger_factor"/>
    <property type="match status" value="1"/>
</dbReference>
<evidence type="ECO:0000256" key="7">
    <source>
        <dbReference type="ARBA" id="ARBA00023186"/>
    </source>
</evidence>